<accession>A0AAE3XPS4</accession>
<dbReference type="InterPro" id="IPR018394">
    <property type="entry name" value="DNA_photolyase_1_CS_C"/>
</dbReference>
<dbReference type="GO" id="GO:0009416">
    <property type="term" value="P:response to light stimulus"/>
    <property type="evidence" value="ECO:0007669"/>
    <property type="project" value="TreeGrafter"/>
</dbReference>
<feature type="site" description="Electron transfer via tryptophanyl radical" evidence="6">
    <location>
        <position position="365"/>
    </location>
</feature>
<keyword evidence="4 7" id="KW-0157">Chromophore</keyword>
<evidence type="ECO:0000256" key="5">
    <source>
        <dbReference type="PIRSR" id="PIRSR602081-1"/>
    </source>
</evidence>
<dbReference type="Gene3D" id="1.25.40.80">
    <property type="match status" value="1"/>
</dbReference>
<feature type="binding site" evidence="5">
    <location>
        <position position="214"/>
    </location>
    <ligand>
        <name>FAD</name>
        <dbReference type="ChEBI" id="CHEBI:57692"/>
    </ligand>
</feature>
<dbReference type="GO" id="GO:0071949">
    <property type="term" value="F:FAD binding"/>
    <property type="evidence" value="ECO:0007669"/>
    <property type="project" value="TreeGrafter"/>
</dbReference>
<dbReference type="EC" id="4.1.99.3" evidence="9"/>
<dbReference type="PROSITE" id="PS51645">
    <property type="entry name" value="PHR_CRY_ALPHA_BETA"/>
    <property type="match status" value="1"/>
</dbReference>
<dbReference type="SUPFAM" id="SSF48173">
    <property type="entry name" value="Cryptochrome/photolyase FAD-binding domain"/>
    <property type="match status" value="1"/>
</dbReference>
<dbReference type="SUPFAM" id="SSF52425">
    <property type="entry name" value="Cryptochrome/photolyase, N-terminal domain"/>
    <property type="match status" value="1"/>
</dbReference>
<dbReference type="GO" id="GO:0003904">
    <property type="term" value="F:deoxyribodipyrimidine photo-lyase activity"/>
    <property type="evidence" value="ECO:0007669"/>
    <property type="project" value="UniProtKB-EC"/>
</dbReference>
<dbReference type="GO" id="GO:0003677">
    <property type="term" value="F:DNA binding"/>
    <property type="evidence" value="ECO:0007669"/>
    <property type="project" value="TreeGrafter"/>
</dbReference>
<evidence type="ECO:0000259" key="8">
    <source>
        <dbReference type="PROSITE" id="PS51645"/>
    </source>
</evidence>
<dbReference type="EMBL" id="JAVDQD010000004">
    <property type="protein sequence ID" value="MDR6240352.1"/>
    <property type="molecule type" value="Genomic_DNA"/>
</dbReference>
<comment type="caution">
    <text evidence="9">The sequence shown here is derived from an EMBL/GenBank/DDBJ whole genome shotgun (WGS) entry which is preliminary data.</text>
</comment>
<name>A0AAE3XPS4_9BACT</name>
<comment type="cofactor">
    <cofactor evidence="5">
        <name>FAD</name>
        <dbReference type="ChEBI" id="CHEBI:57692"/>
    </cofactor>
    <text evidence="5">Binds 1 FAD per subunit.</text>
</comment>
<evidence type="ECO:0000256" key="2">
    <source>
        <dbReference type="ARBA" id="ARBA00022630"/>
    </source>
</evidence>
<evidence type="ECO:0000256" key="6">
    <source>
        <dbReference type="PIRSR" id="PIRSR602081-2"/>
    </source>
</evidence>
<dbReference type="PANTHER" id="PTHR11455:SF9">
    <property type="entry name" value="CRYPTOCHROME CIRCADIAN CLOCK 5 ISOFORM X1"/>
    <property type="match status" value="1"/>
</dbReference>
<dbReference type="GO" id="GO:0006139">
    <property type="term" value="P:nucleobase-containing compound metabolic process"/>
    <property type="evidence" value="ECO:0007669"/>
    <property type="project" value="UniProtKB-ARBA"/>
</dbReference>
<dbReference type="InterPro" id="IPR005101">
    <property type="entry name" value="Cryptochr/Photolyase_FAD-bd"/>
</dbReference>
<dbReference type="InterPro" id="IPR036155">
    <property type="entry name" value="Crypto/Photolyase_N_sf"/>
</dbReference>
<keyword evidence="9" id="KW-0456">Lyase</keyword>
<dbReference type="Pfam" id="PF03441">
    <property type="entry name" value="FAD_binding_7"/>
    <property type="match status" value="1"/>
</dbReference>
<evidence type="ECO:0000313" key="9">
    <source>
        <dbReference type="EMBL" id="MDR6240352.1"/>
    </source>
</evidence>
<dbReference type="Gene3D" id="3.40.50.620">
    <property type="entry name" value="HUPs"/>
    <property type="match status" value="1"/>
</dbReference>
<keyword evidence="3 5" id="KW-0274">FAD</keyword>
<dbReference type="InterPro" id="IPR014729">
    <property type="entry name" value="Rossmann-like_a/b/a_fold"/>
</dbReference>
<dbReference type="PRINTS" id="PR00147">
    <property type="entry name" value="DNAPHOTLYASE"/>
</dbReference>
<evidence type="ECO:0000256" key="7">
    <source>
        <dbReference type="RuleBase" id="RU004182"/>
    </source>
</evidence>
<feature type="site" description="Electron transfer via tryptophanyl radical" evidence="6">
    <location>
        <position position="342"/>
    </location>
</feature>
<evidence type="ECO:0000313" key="10">
    <source>
        <dbReference type="Proteomes" id="UP001185092"/>
    </source>
</evidence>
<dbReference type="PROSITE" id="PS00691">
    <property type="entry name" value="DNA_PHOTOLYASES_1_2"/>
    <property type="match status" value="1"/>
</dbReference>
<dbReference type="Gene3D" id="1.10.579.10">
    <property type="entry name" value="DNA Cyclobutane Dipyrimidine Photolyase, subunit A, domain 3"/>
    <property type="match status" value="1"/>
</dbReference>
<protein>
    <submittedName>
        <fullName evidence="9">Deoxyribodipyrimidine photo-lyase</fullName>
        <ecNumber evidence="9">4.1.99.3</ecNumber>
    </submittedName>
</protein>
<dbReference type="PANTHER" id="PTHR11455">
    <property type="entry name" value="CRYPTOCHROME"/>
    <property type="match status" value="1"/>
</dbReference>
<dbReference type="InterPro" id="IPR036134">
    <property type="entry name" value="Crypto/Photolyase_FAD-like_sf"/>
</dbReference>
<dbReference type="RefSeq" id="WP_309940258.1">
    <property type="nucleotide sequence ID" value="NZ_AP025305.1"/>
</dbReference>
<evidence type="ECO:0000256" key="1">
    <source>
        <dbReference type="ARBA" id="ARBA00001932"/>
    </source>
</evidence>
<dbReference type="Proteomes" id="UP001185092">
    <property type="component" value="Unassembled WGS sequence"/>
</dbReference>
<dbReference type="PROSITE" id="PS00394">
    <property type="entry name" value="DNA_PHOTOLYASES_1_1"/>
    <property type="match status" value="1"/>
</dbReference>
<comment type="similarity">
    <text evidence="7">Belongs to the DNA photolyase family.</text>
</comment>
<proteinExistence type="inferred from homology"/>
<keyword evidence="2 5" id="KW-0285">Flavoprotein</keyword>
<feature type="site" description="Electron transfer via tryptophanyl radical" evidence="6">
    <location>
        <position position="289"/>
    </location>
</feature>
<feature type="domain" description="Photolyase/cryptochrome alpha/beta" evidence="8">
    <location>
        <begin position="3"/>
        <end position="133"/>
    </location>
</feature>
<feature type="binding site" evidence="5">
    <location>
        <begin position="355"/>
        <end position="357"/>
    </location>
    <ligand>
        <name>FAD</name>
        <dbReference type="ChEBI" id="CHEBI:57692"/>
    </ligand>
</feature>
<evidence type="ECO:0000256" key="3">
    <source>
        <dbReference type="ARBA" id="ARBA00022827"/>
    </source>
</evidence>
<reference evidence="9" key="1">
    <citation type="submission" date="2023-07" db="EMBL/GenBank/DDBJ databases">
        <title>Genomic Encyclopedia of Type Strains, Phase IV (KMG-IV): sequencing the most valuable type-strain genomes for metagenomic binning, comparative biology and taxonomic classification.</title>
        <authorList>
            <person name="Goeker M."/>
        </authorList>
    </citation>
    <scope>NUCLEOTIDE SEQUENCE</scope>
    <source>
        <strain evidence="9">DSM 26174</strain>
    </source>
</reference>
<evidence type="ECO:0000256" key="4">
    <source>
        <dbReference type="ARBA" id="ARBA00022991"/>
    </source>
</evidence>
<dbReference type="InterPro" id="IPR006050">
    <property type="entry name" value="DNA_photolyase_N"/>
</dbReference>
<comment type="cofactor">
    <cofactor evidence="1">
        <name>(6R)-5,10-methylene-5,6,7,8-tetrahydrofolate</name>
        <dbReference type="ChEBI" id="CHEBI:15636"/>
    </cofactor>
</comment>
<dbReference type="AlphaFoldDB" id="A0AAE3XPS4"/>
<dbReference type="GO" id="GO:0006950">
    <property type="term" value="P:response to stress"/>
    <property type="evidence" value="ECO:0007669"/>
    <property type="project" value="UniProtKB-ARBA"/>
</dbReference>
<sequence>MSKVNIFWFRRDLRLDDNRGLFDALSQSFPVLPTFIFDTNILDRLEDRDDARVGFIYQQLVSINKALKNVESSVLIKIGDPLEVFQQLSEEYDLNAVYTNHDYEPYAKERDSMVANFLKEKDVNFYSFKDQVIFERSEVVKPDGEFYKVFTPYKRVWLSTLSDEHLNSYPSEDLLSNFIKNRFDVPSYDALGFKVNHNIKIPSIAISDEIISSYDQTRDFPGDEQGTSRLGVHLRHGSLSIRKLMRKALDLNETYRDELIWREFYMMILDHNPHVVDQAFKPKYDRIEWSNNEDYFEKWCLGLTGFPIVDAGMRQLNQTGYMHNRLRMITSSFLTKVLLVDWRWGEAYFARKLLDYDLSANNGGWQWAAGTGTDAQPYFRIFNPDLQVKKWDPKKVYLNQWIPELTSEEYPSPIVDYKSAKEKALFEYKRALDG</sequence>
<organism evidence="9 10">
    <name type="scientific">Aureibacter tunicatorum</name>
    <dbReference type="NCBI Taxonomy" id="866807"/>
    <lineage>
        <taxon>Bacteria</taxon>
        <taxon>Pseudomonadati</taxon>
        <taxon>Bacteroidota</taxon>
        <taxon>Cytophagia</taxon>
        <taxon>Cytophagales</taxon>
        <taxon>Persicobacteraceae</taxon>
        <taxon>Aureibacter</taxon>
    </lineage>
</organism>
<dbReference type="InterPro" id="IPR002081">
    <property type="entry name" value="Cryptochrome/DNA_photolyase_1"/>
</dbReference>
<keyword evidence="10" id="KW-1185">Reference proteome</keyword>
<feature type="binding site" evidence="5">
    <location>
        <position position="255"/>
    </location>
    <ligand>
        <name>FAD</name>
        <dbReference type="ChEBI" id="CHEBI:57692"/>
    </ligand>
</feature>
<gene>
    <name evidence="9" type="ORF">HNQ88_003418</name>
</gene>
<dbReference type="Pfam" id="PF00875">
    <property type="entry name" value="DNA_photolyase"/>
    <property type="match status" value="1"/>
</dbReference>
<feature type="binding site" evidence="5">
    <location>
        <begin position="258"/>
        <end position="265"/>
    </location>
    <ligand>
        <name>FAD</name>
        <dbReference type="ChEBI" id="CHEBI:57692"/>
    </ligand>
</feature>